<reference evidence="1 2" key="1">
    <citation type="journal article" date="2012" name="J. Bacteriol.">
        <title>Draft Genome Sequence of Plant Growth-Promoting Rhizobium Mesorhizobium amorphae, Isolated from Zinc-Lead Mine Tailings.</title>
        <authorList>
            <person name="Hao X."/>
            <person name="Lin Y."/>
            <person name="Johnstone L."/>
            <person name="Baltrus D.A."/>
            <person name="Miller S.J."/>
            <person name="Wei G."/>
            <person name="Rensing C."/>
        </authorList>
    </citation>
    <scope>NUCLEOTIDE SEQUENCE [LARGE SCALE GENOMIC DNA]</scope>
    <source>
        <strain evidence="1 2">CCNWGS0123</strain>
    </source>
</reference>
<keyword evidence="2" id="KW-1185">Reference proteome</keyword>
<name>G6YCJ1_9HYPH</name>
<organism evidence="1 2">
    <name type="scientific">Mesorhizobium amorphae CCNWGS0123</name>
    <dbReference type="NCBI Taxonomy" id="1082933"/>
    <lineage>
        <taxon>Bacteria</taxon>
        <taxon>Pseudomonadati</taxon>
        <taxon>Pseudomonadota</taxon>
        <taxon>Alphaproteobacteria</taxon>
        <taxon>Hyphomicrobiales</taxon>
        <taxon>Phyllobacteriaceae</taxon>
        <taxon>Mesorhizobium</taxon>
    </lineage>
</organism>
<proteinExistence type="predicted"/>
<dbReference type="AlphaFoldDB" id="G6YCJ1"/>
<accession>G6YCJ1</accession>
<dbReference type="PATRIC" id="fig|1082933.3.peg.3550"/>
<evidence type="ECO:0000313" key="1">
    <source>
        <dbReference type="EMBL" id="EHH10541.1"/>
    </source>
</evidence>
<evidence type="ECO:0000313" key="2">
    <source>
        <dbReference type="Proteomes" id="UP000002949"/>
    </source>
</evidence>
<protein>
    <submittedName>
        <fullName evidence="1">Uncharacterized protein</fullName>
    </submittedName>
</protein>
<gene>
    <name evidence="1" type="ORF">MEA186_18205</name>
</gene>
<sequence length="44" mass="4379">MGALSLATCIVAPLEPGFASGQAIDDGLALQKMVDFVGASLTAQ</sequence>
<dbReference type="Proteomes" id="UP000002949">
    <property type="component" value="Unassembled WGS sequence"/>
</dbReference>
<dbReference type="EMBL" id="AGSN01000127">
    <property type="protein sequence ID" value="EHH10541.1"/>
    <property type="molecule type" value="Genomic_DNA"/>
</dbReference>